<organism evidence="1 2">
    <name type="scientific">Artemia franciscana</name>
    <name type="common">Brine shrimp</name>
    <name type="synonym">Artemia sanfranciscana</name>
    <dbReference type="NCBI Taxonomy" id="6661"/>
    <lineage>
        <taxon>Eukaryota</taxon>
        <taxon>Metazoa</taxon>
        <taxon>Ecdysozoa</taxon>
        <taxon>Arthropoda</taxon>
        <taxon>Crustacea</taxon>
        <taxon>Branchiopoda</taxon>
        <taxon>Anostraca</taxon>
        <taxon>Artemiidae</taxon>
        <taxon>Artemia</taxon>
    </lineage>
</organism>
<name>A0AA88IP85_ARTSF</name>
<dbReference type="Proteomes" id="UP001187531">
    <property type="component" value="Unassembled WGS sequence"/>
</dbReference>
<evidence type="ECO:0000313" key="2">
    <source>
        <dbReference type="Proteomes" id="UP001187531"/>
    </source>
</evidence>
<dbReference type="AlphaFoldDB" id="A0AA88IP85"/>
<sequence length="132" mass="15120">MPMNARTLREDSTLDELVEQALKLKLDILATSKVRPLSIRTGIQKGYEFLFSGQDDHHRDGVSLLLNTKASKALLEWKPFNSRIFTARFAFLHAKMILVSVYAQINDANSDIKDKLYRTLKDVIKELHLSMT</sequence>
<protein>
    <submittedName>
        <fullName evidence="1">Uncharacterized protein</fullName>
    </submittedName>
</protein>
<keyword evidence="2" id="KW-1185">Reference proteome</keyword>
<dbReference type="Gene3D" id="3.60.10.10">
    <property type="entry name" value="Endonuclease/exonuclease/phosphatase"/>
    <property type="match status" value="1"/>
</dbReference>
<comment type="caution">
    <text evidence="1">The sequence shown here is derived from an EMBL/GenBank/DDBJ whole genome shotgun (WGS) entry which is preliminary data.</text>
</comment>
<evidence type="ECO:0000313" key="1">
    <source>
        <dbReference type="EMBL" id="KAK2725212.1"/>
    </source>
</evidence>
<dbReference type="InterPro" id="IPR036691">
    <property type="entry name" value="Endo/exonu/phosph_ase_sf"/>
</dbReference>
<gene>
    <name evidence="1" type="ORF">QYM36_001607</name>
</gene>
<dbReference type="EMBL" id="JAVRJZ010000003">
    <property type="protein sequence ID" value="KAK2725212.1"/>
    <property type="molecule type" value="Genomic_DNA"/>
</dbReference>
<accession>A0AA88IP85</accession>
<reference evidence="1" key="1">
    <citation type="submission" date="2023-07" db="EMBL/GenBank/DDBJ databases">
        <title>Chromosome-level genome assembly of Artemia franciscana.</title>
        <authorList>
            <person name="Jo E."/>
        </authorList>
    </citation>
    <scope>NUCLEOTIDE SEQUENCE</scope>
    <source>
        <tissue evidence="1">Whole body</tissue>
    </source>
</reference>
<proteinExistence type="predicted"/>
<dbReference type="SUPFAM" id="SSF56219">
    <property type="entry name" value="DNase I-like"/>
    <property type="match status" value="1"/>
</dbReference>